<keyword evidence="2" id="KW-0677">Repeat</keyword>
<feature type="domain" description="BTB" evidence="3">
    <location>
        <begin position="37"/>
        <end position="104"/>
    </location>
</feature>
<protein>
    <submittedName>
        <fullName evidence="5 6">Kelch-like protein 12</fullName>
    </submittedName>
</protein>
<proteinExistence type="predicted"/>
<keyword evidence="1" id="KW-0880">Kelch repeat</keyword>
<dbReference type="InterPro" id="IPR011705">
    <property type="entry name" value="BACK"/>
</dbReference>
<evidence type="ECO:0000256" key="2">
    <source>
        <dbReference type="ARBA" id="ARBA00022737"/>
    </source>
</evidence>
<dbReference type="PROSITE" id="PS50097">
    <property type="entry name" value="BTB"/>
    <property type="match status" value="1"/>
</dbReference>
<accession>A0A6P7U0E1</accession>
<dbReference type="Proteomes" id="UP000515154">
    <property type="component" value="Unplaced"/>
</dbReference>
<dbReference type="SMART" id="SM00225">
    <property type="entry name" value="BTB"/>
    <property type="match status" value="1"/>
</dbReference>
<dbReference type="SUPFAM" id="SSF54695">
    <property type="entry name" value="POZ domain"/>
    <property type="match status" value="1"/>
</dbReference>
<sequence>MFCDRIGSDGPVTFTIQQHSKDLVCLLTYVRRNSQLFDVRLKVEEVVINAHRIVLCACSNYFRKMFLCGMVESTSDEIHIQNVDSRIMQLIVDYAYTGEILISSQNVERLLAASVLLQVQAVTASCCTFLGNKMTPLNCMAIARFATTHASPECQALWEKAVEYSFTRFSEVSKSDDFLQLPEEELVQILTNERLFTRVRMSAYSTCCATSSHIYVVGGYDGENIMSSVERYDPLTDTWSLMSPMPVPVSGLACTAVCPDIIFAFGVISVHILGGYNGREFVNHLQIYNIESDQWRNQPTDNFGRTGHGVIVGGRPQIIHQLVFVDYCRMRGQNIYYMCGSIK</sequence>
<dbReference type="Pfam" id="PF00651">
    <property type="entry name" value="BTB"/>
    <property type="match status" value="1"/>
</dbReference>
<evidence type="ECO:0000313" key="5">
    <source>
        <dbReference type="RefSeq" id="XP_029657468.1"/>
    </source>
</evidence>
<name>A0A6P7U0E1_9MOLL</name>
<dbReference type="KEGG" id="osn:118761935"/>
<gene>
    <name evidence="5" type="primary">LOC115231629</name>
    <name evidence="6" type="synonym">LOC118761935</name>
</gene>
<dbReference type="InterPro" id="IPR011333">
    <property type="entry name" value="SKP1/BTB/POZ_sf"/>
</dbReference>
<dbReference type="RefSeq" id="XP_029657468.1">
    <property type="nucleotide sequence ID" value="XM_029801608.1"/>
</dbReference>
<dbReference type="PANTHER" id="PTHR24412:SF441">
    <property type="entry name" value="KELCH-LIKE PROTEIN 28"/>
    <property type="match status" value="1"/>
</dbReference>
<dbReference type="Pfam" id="PF07707">
    <property type="entry name" value="BACK"/>
    <property type="match status" value="1"/>
</dbReference>
<organism evidence="4 5">
    <name type="scientific">Octopus sinensis</name>
    <name type="common">East Asian common octopus</name>
    <dbReference type="NCBI Taxonomy" id="2607531"/>
    <lineage>
        <taxon>Eukaryota</taxon>
        <taxon>Metazoa</taxon>
        <taxon>Spiralia</taxon>
        <taxon>Lophotrochozoa</taxon>
        <taxon>Mollusca</taxon>
        <taxon>Cephalopoda</taxon>
        <taxon>Coleoidea</taxon>
        <taxon>Octopodiformes</taxon>
        <taxon>Octopoda</taxon>
        <taxon>Incirrata</taxon>
        <taxon>Octopodidae</taxon>
        <taxon>Octopus</taxon>
    </lineage>
</organism>
<evidence type="ECO:0000313" key="6">
    <source>
        <dbReference type="RefSeq" id="XP_036356026.1"/>
    </source>
</evidence>
<evidence type="ECO:0000259" key="3">
    <source>
        <dbReference type="PROSITE" id="PS50097"/>
    </source>
</evidence>
<evidence type="ECO:0000313" key="4">
    <source>
        <dbReference type="Proteomes" id="UP000515154"/>
    </source>
</evidence>
<dbReference type="InterPro" id="IPR015915">
    <property type="entry name" value="Kelch-typ_b-propeller"/>
</dbReference>
<evidence type="ECO:0000256" key="1">
    <source>
        <dbReference type="ARBA" id="ARBA00022441"/>
    </source>
</evidence>
<dbReference type="Gene3D" id="2.120.10.80">
    <property type="entry name" value="Kelch-type beta propeller"/>
    <property type="match status" value="1"/>
</dbReference>
<dbReference type="SUPFAM" id="SSF117281">
    <property type="entry name" value="Kelch motif"/>
    <property type="match status" value="1"/>
</dbReference>
<dbReference type="InterPro" id="IPR000210">
    <property type="entry name" value="BTB/POZ_dom"/>
</dbReference>
<dbReference type="Gene3D" id="3.30.710.10">
    <property type="entry name" value="Potassium Channel Kv1.1, Chain A"/>
    <property type="match status" value="1"/>
</dbReference>
<dbReference type="SMART" id="SM00612">
    <property type="entry name" value="Kelch"/>
    <property type="match status" value="2"/>
</dbReference>
<keyword evidence="4" id="KW-1185">Reference proteome</keyword>
<dbReference type="PANTHER" id="PTHR24412">
    <property type="entry name" value="KELCH PROTEIN"/>
    <property type="match status" value="1"/>
</dbReference>
<dbReference type="RefSeq" id="XP_036356026.1">
    <property type="nucleotide sequence ID" value="XM_036500133.1"/>
</dbReference>
<reference evidence="5 6" key="1">
    <citation type="submission" date="2025-08" db="UniProtKB">
        <authorList>
            <consortium name="RefSeq"/>
        </authorList>
    </citation>
    <scope>IDENTIFICATION</scope>
</reference>
<dbReference type="Pfam" id="PF01344">
    <property type="entry name" value="Kelch_1"/>
    <property type="match status" value="2"/>
</dbReference>
<dbReference type="AlphaFoldDB" id="A0A6P7U0E1"/>
<dbReference type="KEGG" id="osn:115231629"/>
<dbReference type="InterPro" id="IPR006652">
    <property type="entry name" value="Kelch_1"/>
</dbReference>